<evidence type="ECO:0000313" key="5">
    <source>
        <dbReference type="EMBL" id="MDP9729767.1"/>
    </source>
</evidence>
<comment type="caution">
    <text evidence="5">The sequence shown here is derived from an EMBL/GenBank/DDBJ whole genome shotgun (WGS) entry which is preliminary data.</text>
</comment>
<dbReference type="InterPro" id="IPR000719">
    <property type="entry name" value="Prot_kinase_dom"/>
</dbReference>
<dbReference type="RefSeq" id="WP_306955598.1">
    <property type="nucleotide sequence ID" value="NZ_JAURUO010000021.1"/>
</dbReference>
<dbReference type="EMBL" id="JAURUO010000021">
    <property type="protein sequence ID" value="MDP9729767.1"/>
    <property type="molecule type" value="Genomic_DNA"/>
</dbReference>
<dbReference type="PANTHER" id="PTHR44167">
    <property type="entry name" value="OVARIAN-SPECIFIC SERINE/THREONINE-PROTEIN KINASE LOK-RELATED"/>
    <property type="match status" value="1"/>
</dbReference>
<dbReference type="GO" id="GO:0004674">
    <property type="term" value="F:protein serine/threonine kinase activity"/>
    <property type="evidence" value="ECO:0007669"/>
    <property type="project" value="UniProtKB-EC"/>
</dbReference>
<keyword evidence="5" id="KW-0808">Transferase</keyword>
<name>A0ABT9LZU1_9BACL</name>
<evidence type="ECO:0000259" key="4">
    <source>
        <dbReference type="PROSITE" id="PS50011"/>
    </source>
</evidence>
<dbReference type="PROSITE" id="PS00107">
    <property type="entry name" value="PROTEIN_KINASE_ATP"/>
    <property type="match status" value="1"/>
</dbReference>
<dbReference type="PROSITE" id="PS50011">
    <property type="entry name" value="PROTEIN_KINASE_DOM"/>
    <property type="match status" value="1"/>
</dbReference>
<keyword evidence="1" id="KW-0067">ATP-binding</keyword>
<keyword evidence="6" id="KW-1185">Reference proteome</keyword>
<gene>
    <name evidence="5" type="ORF">J2S04_002741</name>
</gene>
<feature type="domain" description="Protein kinase" evidence="4">
    <location>
        <begin position="21"/>
        <end position="320"/>
    </location>
</feature>
<keyword evidence="3" id="KW-0472">Membrane</keyword>
<evidence type="ECO:0000256" key="1">
    <source>
        <dbReference type="PROSITE-ProRule" id="PRU10141"/>
    </source>
</evidence>
<dbReference type="Proteomes" id="UP001229209">
    <property type="component" value="Unassembled WGS sequence"/>
</dbReference>
<proteinExistence type="predicted"/>
<dbReference type="Gene3D" id="1.10.510.10">
    <property type="entry name" value="Transferase(Phosphotransferase) domain 1"/>
    <property type="match status" value="1"/>
</dbReference>
<feature type="transmembrane region" description="Helical" evidence="3">
    <location>
        <begin position="299"/>
        <end position="318"/>
    </location>
</feature>
<dbReference type="Gene3D" id="3.30.200.20">
    <property type="entry name" value="Phosphorylase Kinase, domain 1"/>
    <property type="match status" value="1"/>
</dbReference>
<keyword evidence="3" id="KW-1133">Transmembrane helix</keyword>
<dbReference type="Pfam" id="PF00069">
    <property type="entry name" value="Pkinase"/>
    <property type="match status" value="1"/>
</dbReference>
<feature type="compositionally biased region" description="Basic residues" evidence="2">
    <location>
        <begin position="262"/>
        <end position="278"/>
    </location>
</feature>
<keyword evidence="3" id="KW-0812">Transmembrane</keyword>
<organism evidence="5 6">
    <name type="scientific">Alicyclobacillus tolerans</name>
    <dbReference type="NCBI Taxonomy" id="90970"/>
    <lineage>
        <taxon>Bacteria</taxon>
        <taxon>Bacillati</taxon>
        <taxon>Bacillota</taxon>
        <taxon>Bacilli</taxon>
        <taxon>Bacillales</taxon>
        <taxon>Alicyclobacillaceae</taxon>
        <taxon>Alicyclobacillus</taxon>
    </lineage>
</organism>
<dbReference type="SUPFAM" id="SSF56112">
    <property type="entry name" value="Protein kinase-like (PK-like)"/>
    <property type="match status" value="1"/>
</dbReference>
<dbReference type="InterPro" id="IPR017441">
    <property type="entry name" value="Protein_kinase_ATP_BS"/>
</dbReference>
<protein>
    <submittedName>
        <fullName evidence="5">Serine/threonine-protein kinase</fullName>
        <ecNumber evidence="5">2.7.11.1</ecNumber>
    </submittedName>
</protein>
<dbReference type="SMART" id="SM00220">
    <property type="entry name" value="S_TKc"/>
    <property type="match status" value="1"/>
</dbReference>
<dbReference type="EC" id="2.7.11.1" evidence="5"/>
<evidence type="ECO:0000313" key="6">
    <source>
        <dbReference type="Proteomes" id="UP001229209"/>
    </source>
</evidence>
<sequence length="320" mass="36092">MVTRLLQPGQVLVGKWQKNSYRILQPLGQGANGEVYLAQSIMDKQEVALKISSNSHEIAGEWRLLRQLSAVSHALPKPIELDDAQHAPLYFYSMERIAGQPLTKVHQHLRQTEIDRLFAAYLQVLHEFHQAGFAFSDVKPENLLVESGTDGRLQARVVDIGGVSAFGRSVRQYTPTSDRAYFGLGTRSADAMYDLVGLSLVFLQLQQPLPVHRMGRVEDRQRYVFTALQLMPKTRRKTVIDAILHGQVQSAATALSLFHSAKSNKKRQTMPKPARQKKSMATSPSPRSKKKKWDWTERLMWFSLTTAAIATLAAWTVFLL</sequence>
<feature type="binding site" evidence="1">
    <location>
        <position position="50"/>
    </location>
    <ligand>
        <name>ATP</name>
        <dbReference type="ChEBI" id="CHEBI:30616"/>
    </ligand>
</feature>
<keyword evidence="1" id="KW-0547">Nucleotide-binding</keyword>
<accession>A0ABT9LZU1</accession>
<feature type="region of interest" description="Disordered" evidence="2">
    <location>
        <begin position="262"/>
        <end position="291"/>
    </location>
</feature>
<reference evidence="5 6" key="1">
    <citation type="submission" date="2023-07" db="EMBL/GenBank/DDBJ databases">
        <title>Genomic Encyclopedia of Type Strains, Phase IV (KMG-IV): sequencing the most valuable type-strain genomes for metagenomic binning, comparative biology and taxonomic classification.</title>
        <authorList>
            <person name="Goeker M."/>
        </authorList>
    </citation>
    <scope>NUCLEOTIDE SEQUENCE [LARGE SCALE GENOMIC DNA]</scope>
    <source>
        <strain evidence="5 6">DSM 25924</strain>
    </source>
</reference>
<keyword evidence="5" id="KW-0418">Kinase</keyword>
<dbReference type="InterPro" id="IPR011009">
    <property type="entry name" value="Kinase-like_dom_sf"/>
</dbReference>
<evidence type="ECO:0000256" key="3">
    <source>
        <dbReference type="SAM" id="Phobius"/>
    </source>
</evidence>
<evidence type="ECO:0000256" key="2">
    <source>
        <dbReference type="SAM" id="MobiDB-lite"/>
    </source>
</evidence>
<dbReference type="PANTHER" id="PTHR44167:SF30">
    <property type="entry name" value="PHOSPHORYLASE KINASE"/>
    <property type="match status" value="1"/>
</dbReference>